<dbReference type="GO" id="GO:0046872">
    <property type="term" value="F:metal ion binding"/>
    <property type="evidence" value="ECO:0007669"/>
    <property type="project" value="UniProtKB-KW"/>
</dbReference>
<dbReference type="RefSeq" id="WP_076400792.1">
    <property type="nucleotide sequence ID" value="NZ_FTOA01000004.1"/>
</dbReference>
<dbReference type="EMBL" id="FTOA01000004">
    <property type="protein sequence ID" value="SIS89825.1"/>
    <property type="molecule type" value="Genomic_DNA"/>
</dbReference>
<dbReference type="InterPro" id="IPR035938">
    <property type="entry name" value="Hemerythrin-like_sf"/>
</dbReference>
<evidence type="ECO:0000259" key="4">
    <source>
        <dbReference type="Pfam" id="PF01814"/>
    </source>
</evidence>
<feature type="domain" description="Hemerythrin-like" evidence="4">
    <location>
        <begin position="15"/>
        <end position="132"/>
    </location>
</feature>
<gene>
    <name evidence="5" type="ORF">SAMN05421779_104370</name>
</gene>
<evidence type="ECO:0000313" key="6">
    <source>
        <dbReference type="Proteomes" id="UP000185678"/>
    </source>
</evidence>
<organism evidence="5 6">
    <name type="scientific">Insolitispirillum peregrinum</name>
    <dbReference type="NCBI Taxonomy" id="80876"/>
    <lineage>
        <taxon>Bacteria</taxon>
        <taxon>Pseudomonadati</taxon>
        <taxon>Pseudomonadota</taxon>
        <taxon>Alphaproteobacteria</taxon>
        <taxon>Rhodospirillales</taxon>
        <taxon>Novispirillaceae</taxon>
        <taxon>Insolitispirillum</taxon>
    </lineage>
</organism>
<keyword evidence="2" id="KW-0479">Metal-binding</keyword>
<evidence type="ECO:0000256" key="2">
    <source>
        <dbReference type="ARBA" id="ARBA00022723"/>
    </source>
</evidence>
<proteinExistence type="inferred from homology"/>
<dbReference type="NCBIfam" id="TIGR02481">
    <property type="entry name" value="hemeryth_dom"/>
    <property type="match status" value="1"/>
</dbReference>
<dbReference type="AlphaFoldDB" id="A0A1N7MUK9"/>
<dbReference type="PANTHER" id="PTHR37164">
    <property type="entry name" value="BACTERIOHEMERYTHRIN"/>
    <property type="match status" value="1"/>
</dbReference>
<dbReference type="InterPro" id="IPR012312">
    <property type="entry name" value="Hemerythrin-like"/>
</dbReference>
<dbReference type="SUPFAM" id="SSF47188">
    <property type="entry name" value="Hemerythrin-like"/>
    <property type="match status" value="1"/>
</dbReference>
<dbReference type="InterPro" id="IPR050669">
    <property type="entry name" value="Hemerythrin"/>
</dbReference>
<dbReference type="Proteomes" id="UP000185678">
    <property type="component" value="Unassembled WGS sequence"/>
</dbReference>
<keyword evidence="6" id="KW-1185">Reference proteome</keyword>
<dbReference type="Gene3D" id="1.20.120.50">
    <property type="entry name" value="Hemerythrin-like"/>
    <property type="match status" value="1"/>
</dbReference>
<comment type="similarity">
    <text evidence="1">Belongs to the hemerythrin family.</text>
</comment>
<evidence type="ECO:0000256" key="1">
    <source>
        <dbReference type="ARBA" id="ARBA00010587"/>
    </source>
</evidence>
<protein>
    <submittedName>
        <fullName evidence="5">Hemerythrin</fullName>
    </submittedName>
</protein>
<dbReference type="Pfam" id="PF01814">
    <property type="entry name" value="Hemerythrin"/>
    <property type="match status" value="1"/>
</dbReference>
<dbReference type="PANTHER" id="PTHR37164:SF1">
    <property type="entry name" value="BACTERIOHEMERYTHRIN"/>
    <property type="match status" value="1"/>
</dbReference>
<dbReference type="OrthoDB" id="7305302at2"/>
<reference evidence="5 6" key="1">
    <citation type="submission" date="2017-01" db="EMBL/GenBank/DDBJ databases">
        <authorList>
            <person name="Mah S.A."/>
            <person name="Swanson W.J."/>
            <person name="Moy G.W."/>
            <person name="Vacquier V.D."/>
        </authorList>
    </citation>
    <scope>NUCLEOTIDE SEQUENCE [LARGE SCALE GENOMIC DNA]</scope>
    <source>
        <strain evidence="5 6">DSM 11589</strain>
    </source>
</reference>
<sequence>MPIEWRDKLSVGEPTIDADHKMLIKMINDFEAQANIDFTRQLLSDTLKSLLEYGKAHFAREEMLQVRMGYLYHDSHRQEHRRLIRDIEAFARTYMTDASLELTPAVKMHILHFLRDWLINHIIDQDLKMKPFVMRQR</sequence>
<evidence type="ECO:0000313" key="5">
    <source>
        <dbReference type="EMBL" id="SIS89825.1"/>
    </source>
</evidence>
<dbReference type="InterPro" id="IPR012827">
    <property type="entry name" value="Hemerythrin_metal-bd"/>
</dbReference>
<name>A0A1N7MUK9_9PROT</name>
<keyword evidence="3" id="KW-0408">Iron</keyword>
<dbReference type="STRING" id="80876.SAMN05421779_104370"/>
<dbReference type="CDD" id="cd12107">
    <property type="entry name" value="Hemerythrin"/>
    <property type="match status" value="1"/>
</dbReference>
<dbReference type="NCBIfam" id="NF033749">
    <property type="entry name" value="bact_hemeryth"/>
    <property type="match status" value="1"/>
</dbReference>
<evidence type="ECO:0000256" key="3">
    <source>
        <dbReference type="ARBA" id="ARBA00023004"/>
    </source>
</evidence>
<accession>A0A1N7MUK9</accession>